<dbReference type="InterPro" id="IPR052159">
    <property type="entry name" value="Competence_DNA_uptake"/>
</dbReference>
<dbReference type="InterPro" id="IPR035681">
    <property type="entry name" value="ComA-like_MBL"/>
</dbReference>
<dbReference type="SMART" id="SM00849">
    <property type="entry name" value="Lactamase_B"/>
    <property type="match status" value="1"/>
</dbReference>
<gene>
    <name evidence="3" type="ORF">COT24_02530</name>
</gene>
<feature type="domain" description="Metallo-beta-lactamase" evidence="2">
    <location>
        <begin position="40"/>
        <end position="240"/>
    </location>
</feature>
<dbReference type="Gene3D" id="3.60.15.10">
    <property type="entry name" value="Ribonuclease Z/Hydroxyacylglutathione hydrolase-like"/>
    <property type="match status" value="1"/>
</dbReference>
<feature type="transmembrane region" description="Helical" evidence="1">
    <location>
        <begin position="7"/>
        <end position="26"/>
    </location>
</feature>
<protein>
    <recommendedName>
        <fullName evidence="2">Metallo-beta-lactamase domain-containing protein</fullName>
    </recommendedName>
</protein>
<organism evidence="3 4">
    <name type="scientific">Candidatus Kerfeldbacteria bacterium CG08_land_8_20_14_0_20_40_16</name>
    <dbReference type="NCBI Taxonomy" id="2014244"/>
    <lineage>
        <taxon>Bacteria</taxon>
        <taxon>Candidatus Kerfeldiibacteriota</taxon>
    </lineage>
</organism>
<dbReference type="AlphaFoldDB" id="A0A2H0YVZ7"/>
<sequence>MKKQLKLILVLGILFTILAVIVVFNIQDKKLKVYFLDVGQGDSILIRTPNHQDILIDGGPSSDVVNKIGQYLPFYDRNIELVILTHAHSDHVVGLIEVLKRYQVDQILYSGQVSYQSSDYLAWLEIIRKKAVPLRSVKCCEQISLGENLNLEILYPFEDFSGKEVEDLNDTSVINRLVFQEVEFLFTGDAPVEVEEKMIDQGVNLEADVLKVGHHGSKYSSSLKFLDLVNPKYAIIQSGEGNKFSHPHFKTINNLNKQGIEVLRNDQCGTIIFGTDGETLDIKSERCKI</sequence>
<dbReference type="PANTHER" id="PTHR30619">
    <property type="entry name" value="DNA INTERNALIZATION/COMPETENCE PROTEIN COMEC/REC2"/>
    <property type="match status" value="1"/>
</dbReference>
<dbReference type="InterPro" id="IPR036866">
    <property type="entry name" value="RibonucZ/Hydroxyglut_hydro"/>
</dbReference>
<dbReference type="Proteomes" id="UP000231542">
    <property type="component" value="Unassembled WGS sequence"/>
</dbReference>
<comment type="caution">
    <text evidence="3">The sequence shown here is derived from an EMBL/GenBank/DDBJ whole genome shotgun (WGS) entry which is preliminary data.</text>
</comment>
<evidence type="ECO:0000313" key="3">
    <source>
        <dbReference type="EMBL" id="PIS42650.1"/>
    </source>
</evidence>
<evidence type="ECO:0000313" key="4">
    <source>
        <dbReference type="Proteomes" id="UP000231542"/>
    </source>
</evidence>
<dbReference type="Pfam" id="PF00753">
    <property type="entry name" value="Lactamase_B"/>
    <property type="match status" value="1"/>
</dbReference>
<proteinExistence type="predicted"/>
<reference evidence="3 4" key="1">
    <citation type="submission" date="2017-09" db="EMBL/GenBank/DDBJ databases">
        <title>Depth-based differentiation of microbial function through sediment-hosted aquifers and enrichment of novel symbionts in the deep terrestrial subsurface.</title>
        <authorList>
            <person name="Probst A.J."/>
            <person name="Ladd B."/>
            <person name="Jarett J.K."/>
            <person name="Geller-Mcgrath D.E."/>
            <person name="Sieber C.M."/>
            <person name="Emerson J.B."/>
            <person name="Anantharaman K."/>
            <person name="Thomas B.C."/>
            <person name="Malmstrom R."/>
            <person name="Stieglmeier M."/>
            <person name="Klingl A."/>
            <person name="Woyke T."/>
            <person name="Ryan C.M."/>
            <person name="Banfield J.F."/>
        </authorList>
    </citation>
    <scope>NUCLEOTIDE SEQUENCE [LARGE SCALE GENOMIC DNA]</scope>
    <source>
        <strain evidence="3">CG08_land_8_20_14_0_20_40_16</strain>
    </source>
</reference>
<dbReference type="EMBL" id="PEXU01000030">
    <property type="protein sequence ID" value="PIS42650.1"/>
    <property type="molecule type" value="Genomic_DNA"/>
</dbReference>
<dbReference type="InterPro" id="IPR001279">
    <property type="entry name" value="Metallo-B-lactamas"/>
</dbReference>
<keyword evidence="1" id="KW-0812">Transmembrane</keyword>
<dbReference type="SUPFAM" id="SSF56281">
    <property type="entry name" value="Metallo-hydrolase/oxidoreductase"/>
    <property type="match status" value="1"/>
</dbReference>
<keyword evidence="1" id="KW-1133">Transmembrane helix</keyword>
<keyword evidence="1" id="KW-0472">Membrane</keyword>
<dbReference type="PANTHER" id="PTHR30619:SF7">
    <property type="entry name" value="BETA-LACTAMASE DOMAIN PROTEIN"/>
    <property type="match status" value="1"/>
</dbReference>
<accession>A0A2H0YVZ7</accession>
<evidence type="ECO:0000256" key="1">
    <source>
        <dbReference type="SAM" id="Phobius"/>
    </source>
</evidence>
<name>A0A2H0YVZ7_9BACT</name>
<dbReference type="CDD" id="cd07731">
    <property type="entry name" value="ComA-like_MBL-fold"/>
    <property type="match status" value="1"/>
</dbReference>
<evidence type="ECO:0000259" key="2">
    <source>
        <dbReference type="SMART" id="SM00849"/>
    </source>
</evidence>